<sequence length="94" mass="10223">MTAPLAIFALVTTLCIGYHFGRRAGSITSTRRSRARTTTLAGAAGGLLVFLLVRRLRRSLRTRGVIANSIATRVLRAFDPLGFQRVVAARLLGR</sequence>
<keyword evidence="1" id="KW-0472">Membrane</keyword>
<evidence type="ECO:0000313" key="3">
    <source>
        <dbReference type="Proteomes" id="UP000269998"/>
    </source>
</evidence>
<organism evidence="2 3">
    <name type="scientific">Mycobacterium basiliense</name>
    <dbReference type="NCBI Taxonomy" id="2094119"/>
    <lineage>
        <taxon>Bacteria</taxon>
        <taxon>Bacillati</taxon>
        <taxon>Actinomycetota</taxon>
        <taxon>Actinomycetes</taxon>
        <taxon>Mycobacteriales</taxon>
        <taxon>Mycobacteriaceae</taxon>
        <taxon>Mycobacterium</taxon>
    </lineage>
</organism>
<evidence type="ECO:0000313" key="2">
    <source>
        <dbReference type="EMBL" id="VDM89126.1"/>
    </source>
</evidence>
<proteinExistence type="predicted"/>
<dbReference type="Proteomes" id="UP000269998">
    <property type="component" value="Chromosome"/>
</dbReference>
<feature type="transmembrane region" description="Helical" evidence="1">
    <location>
        <begin position="34"/>
        <end position="53"/>
    </location>
</feature>
<dbReference type="AlphaFoldDB" id="A0A447GF70"/>
<evidence type="ECO:0000256" key="1">
    <source>
        <dbReference type="SAM" id="Phobius"/>
    </source>
</evidence>
<dbReference type="EMBL" id="LR130759">
    <property type="protein sequence ID" value="VDM89126.1"/>
    <property type="molecule type" value="Genomic_DNA"/>
</dbReference>
<protein>
    <submittedName>
        <fullName evidence="2">Uncharacterized protein</fullName>
    </submittedName>
</protein>
<reference evidence="3" key="1">
    <citation type="submission" date="2018-02" db="EMBL/GenBank/DDBJ databases">
        <authorList>
            <person name="Seth-Smith MB H."/>
            <person name="Seth-Smith H."/>
        </authorList>
    </citation>
    <scope>NUCLEOTIDE SEQUENCE [LARGE SCALE GENOMIC DNA]</scope>
</reference>
<gene>
    <name evidence="2" type="ORF">MB901379_02693</name>
</gene>
<keyword evidence="1" id="KW-0812">Transmembrane</keyword>
<accession>A0A447GF70</accession>
<keyword evidence="3" id="KW-1185">Reference proteome</keyword>
<name>A0A447GF70_9MYCO</name>
<keyword evidence="1" id="KW-1133">Transmembrane helix</keyword>
<dbReference type="RefSeq" id="WP_232021834.1">
    <property type="nucleotide sequence ID" value="NZ_CBCSKE010000024.1"/>
</dbReference>
<dbReference type="KEGG" id="mbai:MB901379_02693"/>